<proteinExistence type="predicted"/>
<evidence type="ECO:0000313" key="1">
    <source>
        <dbReference type="EMBL" id="KAF1997672.1"/>
    </source>
</evidence>
<organism evidence="1 2">
    <name type="scientific">Amniculicola lignicola CBS 123094</name>
    <dbReference type="NCBI Taxonomy" id="1392246"/>
    <lineage>
        <taxon>Eukaryota</taxon>
        <taxon>Fungi</taxon>
        <taxon>Dikarya</taxon>
        <taxon>Ascomycota</taxon>
        <taxon>Pezizomycotina</taxon>
        <taxon>Dothideomycetes</taxon>
        <taxon>Pleosporomycetidae</taxon>
        <taxon>Pleosporales</taxon>
        <taxon>Amniculicolaceae</taxon>
        <taxon>Amniculicola</taxon>
    </lineage>
</organism>
<keyword evidence="2" id="KW-1185">Reference proteome</keyword>
<dbReference type="EMBL" id="ML977610">
    <property type="protein sequence ID" value="KAF1997672.1"/>
    <property type="molecule type" value="Genomic_DNA"/>
</dbReference>
<evidence type="ECO:0000313" key="2">
    <source>
        <dbReference type="Proteomes" id="UP000799779"/>
    </source>
</evidence>
<accession>A0A6A5W7C5</accession>
<reference evidence="1" key="1">
    <citation type="journal article" date="2020" name="Stud. Mycol.">
        <title>101 Dothideomycetes genomes: a test case for predicting lifestyles and emergence of pathogens.</title>
        <authorList>
            <person name="Haridas S."/>
            <person name="Albert R."/>
            <person name="Binder M."/>
            <person name="Bloem J."/>
            <person name="Labutti K."/>
            <person name="Salamov A."/>
            <person name="Andreopoulos B."/>
            <person name="Baker S."/>
            <person name="Barry K."/>
            <person name="Bills G."/>
            <person name="Bluhm B."/>
            <person name="Cannon C."/>
            <person name="Castanera R."/>
            <person name="Culley D."/>
            <person name="Daum C."/>
            <person name="Ezra D."/>
            <person name="Gonzalez J."/>
            <person name="Henrissat B."/>
            <person name="Kuo A."/>
            <person name="Liang C."/>
            <person name="Lipzen A."/>
            <person name="Lutzoni F."/>
            <person name="Magnuson J."/>
            <person name="Mondo S."/>
            <person name="Nolan M."/>
            <person name="Ohm R."/>
            <person name="Pangilinan J."/>
            <person name="Park H.-J."/>
            <person name="Ramirez L."/>
            <person name="Alfaro M."/>
            <person name="Sun H."/>
            <person name="Tritt A."/>
            <person name="Yoshinaga Y."/>
            <person name="Zwiers L.-H."/>
            <person name="Turgeon B."/>
            <person name="Goodwin S."/>
            <person name="Spatafora J."/>
            <person name="Crous P."/>
            <person name="Grigoriev I."/>
        </authorList>
    </citation>
    <scope>NUCLEOTIDE SEQUENCE</scope>
    <source>
        <strain evidence="1">CBS 123094</strain>
    </source>
</reference>
<protein>
    <submittedName>
        <fullName evidence="1">Uncharacterized protein</fullName>
    </submittedName>
</protein>
<name>A0A6A5W7C5_9PLEO</name>
<dbReference type="Proteomes" id="UP000799779">
    <property type="component" value="Unassembled WGS sequence"/>
</dbReference>
<dbReference type="AlphaFoldDB" id="A0A6A5W7C5"/>
<gene>
    <name evidence="1" type="ORF">P154DRAFT_524557</name>
</gene>
<sequence length="80" mass="9355">MWIIDWCKSRPLFHSTSSPAMEPSMPERMHLIWDGFERFQRSTDSHKSLAWCWTASTWLIGAYDHATSIISIAPVEIWLC</sequence>